<dbReference type="Proteomes" id="UP000829398">
    <property type="component" value="Chromosome 4"/>
</dbReference>
<accession>A0ACB8LJT0</accession>
<sequence length="511" mass="55135">MAQAEEAKEVSKLSSCDAYFEAIQSRKKLPHSLQETLTAAFARIPVLSFPNVPGGRGDSSYFIAYHVLTTSLLTISSLVHALFIPKGVPNLQKDVLHPTFVVIEIMADTTIPDAVKILSECNILSAPVKIPDAPSSSDWKERYLGIVDYSAIILWVLETAELAAAAFSVGTATAAGVGTGTVGALGALALGMTGPAAVAGLTVAAAGAAVAGGLAAEKGAGKDAPTAADRLHEDFYKVILQEEPFKSTTVRSIIKSYRWAPFLPVATDDSMLSVLLLLSKYRLRNVPIIEPGTPDIKNYITQSAVVQGLEGCKGRDWFDIIASQPISDLGLPFMSSDEVITIQSNELILEAFKRMKDNNIGGIPVVEGQQKKIVGNVSIRDIRHLLLKPELFSNFRTYAIEDLMVQSSSYHHFCFTFRQLTVRDFMNAVVPTTPDSGKVIPPITCQLESTLGSVIHSLASKSVHRIYVVAGEGAEVVGVITLRDVISCFIFEPPNHLDNYFGFSVKDLLNQ</sequence>
<reference evidence="2" key="1">
    <citation type="journal article" date="2023" name="Hortic. Res.">
        <title>A chromosome-level phased genome enabling allele-level studies in sweet orange: a case study on citrus Huanglongbing tolerance.</title>
        <authorList>
            <person name="Wu B."/>
            <person name="Yu Q."/>
            <person name="Deng Z."/>
            <person name="Duan Y."/>
            <person name="Luo F."/>
            <person name="Gmitter F. Jr."/>
        </authorList>
    </citation>
    <scope>NUCLEOTIDE SEQUENCE [LARGE SCALE GENOMIC DNA]</scope>
    <source>
        <strain evidence="2">cv. Valencia</strain>
    </source>
</reference>
<dbReference type="EMBL" id="CM039173">
    <property type="protein sequence ID" value="KAH9773777.1"/>
    <property type="molecule type" value="Genomic_DNA"/>
</dbReference>
<gene>
    <name evidence="1" type="ORF">KPL71_013421</name>
</gene>
<keyword evidence="2" id="KW-1185">Reference proteome</keyword>
<evidence type="ECO:0000313" key="2">
    <source>
        <dbReference type="Proteomes" id="UP000829398"/>
    </source>
</evidence>
<name>A0ACB8LJT0_CITSI</name>
<comment type="caution">
    <text evidence="1">The sequence shown here is derived from an EMBL/GenBank/DDBJ whole genome shotgun (WGS) entry which is preliminary data.</text>
</comment>
<organism evidence="1 2">
    <name type="scientific">Citrus sinensis</name>
    <name type="common">Sweet orange</name>
    <name type="synonym">Citrus aurantium var. sinensis</name>
    <dbReference type="NCBI Taxonomy" id="2711"/>
    <lineage>
        <taxon>Eukaryota</taxon>
        <taxon>Viridiplantae</taxon>
        <taxon>Streptophyta</taxon>
        <taxon>Embryophyta</taxon>
        <taxon>Tracheophyta</taxon>
        <taxon>Spermatophyta</taxon>
        <taxon>Magnoliopsida</taxon>
        <taxon>eudicotyledons</taxon>
        <taxon>Gunneridae</taxon>
        <taxon>Pentapetalae</taxon>
        <taxon>rosids</taxon>
        <taxon>malvids</taxon>
        <taxon>Sapindales</taxon>
        <taxon>Rutaceae</taxon>
        <taxon>Aurantioideae</taxon>
        <taxon>Citrus</taxon>
    </lineage>
</organism>
<protein>
    <submittedName>
        <fullName evidence="1">SNF1-related protein kinase regulatory subunit gamma-1-like</fullName>
    </submittedName>
</protein>
<evidence type="ECO:0000313" key="1">
    <source>
        <dbReference type="EMBL" id="KAH9773777.1"/>
    </source>
</evidence>
<proteinExistence type="predicted"/>